<reference evidence="1" key="2">
    <citation type="submission" date="2020-11" db="EMBL/GenBank/DDBJ databases">
        <authorList>
            <person name="McCartney M.A."/>
            <person name="Auch B."/>
            <person name="Kono T."/>
            <person name="Mallez S."/>
            <person name="Becker A."/>
            <person name="Gohl D.M."/>
            <person name="Silverstein K.A.T."/>
            <person name="Koren S."/>
            <person name="Bechman K.B."/>
            <person name="Herman A."/>
            <person name="Abrahante J.E."/>
            <person name="Garbe J."/>
        </authorList>
    </citation>
    <scope>NUCLEOTIDE SEQUENCE</scope>
    <source>
        <strain evidence="1">Duluth1</strain>
        <tissue evidence="1">Whole animal</tissue>
    </source>
</reference>
<dbReference type="Proteomes" id="UP000828390">
    <property type="component" value="Unassembled WGS sequence"/>
</dbReference>
<organism evidence="1 2">
    <name type="scientific">Dreissena polymorpha</name>
    <name type="common">Zebra mussel</name>
    <name type="synonym">Mytilus polymorpha</name>
    <dbReference type="NCBI Taxonomy" id="45954"/>
    <lineage>
        <taxon>Eukaryota</taxon>
        <taxon>Metazoa</taxon>
        <taxon>Spiralia</taxon>
        <taxon>Lophotrochozoa</taxon>
        <taxon>Mollusca</taxon>
        <taxon>Bivalvia</taxon>
        <taxon>Autobranchia</taxon>
        <taxon>Heteroconchia</taxon>
        <taxon>Euheterodonta</taxon>
        <taxon>Imparidentia</taxon>
        <taxon>Neoheterodontei</taxon>
        <taxon>Myida</taxon>
        <taxon>Dreissenoidea</taxon>
        <taxon>Dreissenidae</taxon>
        <taxon>Dreissena</taxon>
    </lineage>
</organism>
<dbReference type="AlphaFoldDB" id="A0A9D4HJF8"/>
<proteinExistence type="predicted"/>
<evidence type="ECO:0000313" key="2">
    <source>
        <dbReference type="Proteomes" id="UP000828390"/>
    </source>
</evidence>
<name>A0A9D4HJF8_DREPO</name>
<reference evidence="1" key="1">
    <citation type="journal article" date="2019" name="bioRxiv">
        <title>The Genome of the Zebra Mussel, Dreissena polymorpha: A Resource for Invasive Species Research.</title>
        <authorList>
            <person name="McCartney M.A."/>
            <person name="Auch B."/>
            <person name="Kono T."/>
            <person name="Mallez S."/>
            <person name="Zhang Y."/>
            <person name="Obille A."/>
            <person name="Becker A."/>
            <person name="Abrahante J.E."/>
            <person name="Garbe J."/>
            <person name="Badalamenti J.P."/>
            <person name="Herman A."/>
            <person name="Mangelson H."/>
            <person name="Liachko I."/>
            <person name="Sullivan S."/>
            <person name="Sone E.D."/>
            <person name="Koren S."/>
            <person name="Silverstein K.A.T."/>
            <person name="Beckman K.B."/>
            <person name="Gohl D.M."/>
        </authorList>
    </citation>
    <scope>NUCLEOTIDE SEQUENCE</scope>
    <source>
        <strain evidence="1">Duluth1</strain>
        <tissue evidence="1">Whole animal</tissue>
    </source>
</reference>
<evidence type="ECO:0000313" key="1">
    <source>
        <dbReference type="EMBL" id="KAH3721490.1"/>
    </source>
</evidence>
<protein>
    <submittedName>
        <fullName evidence="1">Uncharacterized protein</fullName>
    </submittedName>
</protein>
<accession>A0A9D4HJF8</accession>
<sequence length="86" mass="9810">MSPMFPVKVLPSANAGIYDDDDLASYLSQSQGDDIRYQGDFRDKRGMCRPGFTYQAILRDCVPSLGALRDRNRTGRGRRGLMSWYR</sequence>
<gene>
    <name evidence="1" type="ORF">DPMN_064418</name>
</gene>
<dbReference type="EMBL" id="JAIWYP010000013">
    <property type="protein sequence ID" value="KAH3721490.1"/>
    <property type="molecule type" value="Genomic_DNA"/>
</dbReference>
<comment type="caution">
    <text evidence="1">The sequence shown here is derived from an EMBL/GenBank/DDBJ whole genome shotgun (WGS) entry which is preliminary data.</text>
</comment>
<keyword evidence="2" id="KW-1185">Reference proteome</keyword>